<comment type="caution">
    <text evidence="5">The sequence shown here is derived from an EMBL/GenBank/DDBJ whole genome shotgun (WGS) entry which is preliminary data.</text>
</comment>
<organism evidence="5 6">
    <name type="scientific">Schistosoma haematobium</name>
    <name type="common">Blood fluke</name>
    <dbReference type="NCBI Taxonomy" id="6185"/>
    <lineage>
        <taxon>Eukaryota</taxon>
        <taxon>Metazoa</taxon>
        <taxon>Spiralia</taxon>
        <taxon>Lophotrochozoa</taxon>
        <taxon>Platyhelminthes</taxon>
        <taxon>Trematoda</taxon>
        <taxon>Digenea</taxon>
        <taxon>Strigeidida</taxon>
        <taxon>Schistosomatoidea</taxon>
        <taxon>Schistosomatidae</taxon>
        <taxon>Schistosoma</taxon>
    </lineage>
</organism>
<dbReference type="GO" id="GO:0071230">
    <property type="term" value="P:cellular response to amino acid stimulus"/>
    <property type="evidence" value="ECO:0007669"/>
    <property type="project" value="InterPro"/>
</dbReference>
<dbReference type="PANTHER" id="PTHR33967">
    <property type="entry name" value="RAGULATOR COMPLEX PROTEIN LAMTOR4"/>
    <property type="match status" value="1"/>
</dbReference>
<sequence length="212" mass="23958">MFDNEQRIYEDTLRKFTGPEQITCQLTIDFPTESSTSGIHYLRFPMPMSTCHVGSVVTPLAVLNRLPGWLGTLVISPDGSVLQSAGELVNNKELAQHFAAIANRVGRLLNMEGERKTQQFKRLTIHFEHSIYIMTCVGDTIYVVKRLPDNQNISYAETYQQLHLVKSDNSMTSNNNPIDIHHSATVINNNNNIVTIDNHGPHFFEARAPDDY</sequence>
<keyword evidence="6" id="KW-1185">Reference proteome</keyword>
<proteinExistence type="inferred from homology"/>
<dbReference type="CTD" id="389541"/>
<dbReference type="InterPro" id="IPR034601">
    <property type="entry name" value="LAMTOR4"/>
</dbReference>
<dbReference type="SUPFAM" id="SSF103196">
    <property type="entry name" value="Roadblock/LC7 domain"/>
    <property type="match status" value="1"/>
</dbReference>
<accession>A0A922LU27</accession>
<evidence type="ECO:0000313" key="5">
    <source>
        <dbReference type="EMBL" id="KAH9593754.1"/>
    </source>
</evidence>
<protein>
    <recommendedName>
        <fullName evidence="4">Late endosomal/lysosomal adaptor and MAPK and MTOR activator 4</fullName>
    </recommendedName>
</protein>
<comment type="subcellular location">
    <subcellularLocation>
        <location evidence="1">Lysosome</location>
    </subcellularLocation>
</comment>
<dbReference type="Proteomes" id="UP000471633">
    <property type="component" value="Unassembled WGS sequence"/>
</dbReference>
<keyword evidence="3" id="KW-0458">Lysosome</keyword>
<reference evidence="5" key="1">
    <citation type="journal article" date="2012" name="Nat. Genet.">
        <title>Whole-genome sequence of Schistosoma haematobium.</title>
        <authorList>
            <person name="Young N.D."/>
            <person name="Jex A.R."/>
            <person name="Li B."/>
            <person name="Liu S."/>
            <person name="Yang L."/>
            <person name="Xiong Z."/>
            <person name="Li Y."/>
            <person name="Cantacessi C."/>
            <person name="Hall R.S."/>
            <person name="Xu X."/>
            <person name="Chen F."/>
            <person name="Wu X."/>
            <person name="Zerlotini A."/>
            <person name="Oliveira G."/>
            <person name="Hofmann A."/>
            <person name="Zhang G."/>
            <person name="Fang X."/>
            <person name="Kang Y."/>
            <person name="Campbell B.E."/>
            <person name="Loukas A."/>
            <person name="Ranganathan S."/>
            <person name="Rollinson D."/>
            <person name="Rinaldi G."/>
            <person name="Brindley P.J."/>
            <person name="Yang H."/>
            <person name="Wang J."/>
            <person name="Wang J."/>
            <person name="Gasser R.B."/>
        </authorList>
    </citation>
    <scope>NUCLEOTIDE SEQUENCE</scope>
</reference>
<dbReference type="GO" id="GO:0032008">
    <property type="term" value="P:positive regulation of TOR signaling"/>
    <property type="evidence" value="ECO:0007669"/>
    <property type="project" value="InterPro"/>
</dbReference>
<dbReference type="PANTHER" id="PTHR33967:SF1">
    <property type="entry name" value="RAGULATOR COMPLEX PROTEIN LAMTOR4"/>
    <property type="match status" value="1"/>
</dbReference>
<dbReference type="EMBL" id="AMPZ03000001">
    <property type="protein sequence ID" value="KAH9593754.1"/>
    <property type="molecule type" value="Genomic_DNA"/>
</dbReference>
<gene>
    <name evidence="5" type="primary">LAMTOR4</name>
    <name evidence="5" type="ORF">MS3_00010032</name>
</gene>
<evidence type="ECO:0000256" key="3">
    <source>
        <dbReference type="ARBA" id="ARBA00023228"/>
    </source>
</evidence>
<dbReference type="GO" id="GO:0005764">
    <property type="term" value="C:lysosome"/>
    <property type="evidence" value="ECO:0007669"/>
    <property type="project" value="UniProtKB-SubCell"/>
</dbReference>
<dbReference type="GeneID" id="24593456"/>
<name>A0A922LU27_SCHHA</name>
<evidence type="ECO:0000256" key="4">
    <source>
        <dbReference type="ARBA" id="ARBA00032690"/>
    </source>
</evidence>
<dbReference type="AlphaFoldDB" id="A0A922LU27"/>
<reference evidence="5" key="2">
    <citation type="journal article" date="2019" name="Gigascience">
        <title>High-quality Schistosoma haematobium genome achieved by single-molecule and long-range sequencing.</title>
        <authorList>
            <person name="Stroehlein A.J."/>
            <person name="Korhonen P.K."/>
            <person name="Chong T.M."/>
            <person name="Lim Y.L."/>
            <person name="Chan K.G."/>
            <person name="Webster B."/>
            <person name="Rollinson D."/>
            <person name="Brindley P.J."/>
            <person name="Gasser R.B."/>
            <person name="Young N.D."/>
        </authorList>
    </citation>
    <scope>NUCLEOTIDE SEQUENCE</scope>
</reference>
<evidence type="ECO:0000256" key="1">
    <source>
        <dbReference type="ARBA" id="ARBA00004371"/>
    </source>
</evidence>
<reference evidence="5" key="3">
    <citation type="submission" date="2021-06" db="EMBL/GenBank/DDBJ databases">
        <title>Chromosome-level genome assembly for S. haematobium.</title>
        <authorList>
            <person name="Stroehlein A.J."/>
        </authorList>
    </citation>
    <scope>NUCLEOTIDE SEQUENCE</scope>
</reference>
<reference evidence="5" key="4">
    <citation type="journal article" date="2022" name="PLoS Pathog.">
        <title>Chromosome-level genome of Schistosoma haematobium underpins genome-wide explorations of molecular variation.</title>
        <authorList>
            <person name="Stroehlein A.J."/>
            <person name="Korhonen P.K."/>
            <person name="Lee V.V."/>
            <person name="Ralph S.A."/>
            <person name="Mentink-Kane M."/>
            <person name="You H."/>
            <person name="McManus D.P."/>
            <person name="Tchuente L.T."/>
            <person name="Stothard J.R."/>
            <person name="Kaur P."/>
            <person name="Dudchenko O."/>
            <person name="Aiden E.L."/>
            <person name="Yang B."/>
            <person name="Yang H."/>
            <person name="Emery A.M."/>
            <person name="Webster B.L."/>
            <person name="Brindley P.J."/>
            <person name="Rollinson D."/>
            <person name="Chang B.C.H."/>
            <person name="Gasser R.B."/>
            <person name="Young N.D."/>
        </authorList>
    </citation>
    <scope>NUCLEOTIDE SEQUENCE</scope>
</reference>
<dbReference type="GO" id="GO:0005085">
    <property type="term" value="F:guanyl-nucleotide exchange factor activity"/>
    <property type="evidence" value="ECO:0007669"/>
    <property type="project" value="TreeGrafter"/>
</dbReference>
<comment type="similarity">
    <text evidence="2">Belongs to the LAMTOR4 family.</text>
</comment>
<dbReference type="RefSeq" id="XP_012797450.2">
    <property type="nucleotide sequence ID" value="XM_012941996.3"/>
</dbReference>
<evidence type="ECO:0000313" key="6">
    <source>
        <dbReference type="Proteomes" id="UP000471633"/>
    </source>
</evidence>
<dbReference type="GO" id="GO:0071986">
    <property type="term" value="C:Ragulator complex"/>
    <property type="evidence" value="ECO:0007669"/>
    <property type="project" value="InterPro"/>
</dbReference>
<evidence type="ECO:0000256" key="2">
    <source>
        <dbReference type="ARBA" id="ARBA00010627"/>
    </source>
</evidence>
<dbReference type="KEGG" id="shx:MS3_00010032"/>